<gene>
    <name evidence="5 6" type="primary">LOC109478396</name>
</gene>
<evidence type="ECO:0000256" key="2">
    <source>
        <dbReference type="SAM" id="MobiDB-lite"/>
    </source>
</evidence>
<evidence type="ECO:0000256" key="1">
    <source>
        <dbReference type="ARBA" id="ARBA00022807"/>
    </source>
</evidence>
<feature type="domain" description="OTU" evidence="3">
    <location>
        <begin position="130"/>
        <end position="272"/>
    </location>
</feature>
<dbReference type="Proteomes" id="UP000515135">
    <property type="component" value="Unplaced"/>
</dbReference>
<keyword evidence="1" id="KW-0788">Thiol protease</keyword>
<accession>A0A6P4ZNA7</accession>
<evidence type="ECO:0000313" key="5">
    <source>
        <dbReference type="RefSeq" id="XP_019635483.1"/>
    </source>
</evidence>
<dbReference type="PROSITE" id="PS50802">
    <property type="entry name" value="OTU"/>
    <property type="match status" value="1"/>
</dbReference>
<dbReference type="KEGG" id="bbel:109478396"/>
<dbReference type="PANTHER" id="PTHR12419:SF11">
    <property type="entry name" value="OTU DOMAIN-CONTAINING PROTEIN DDB_G0284757"/>
    <property type="match status" value="1"/>
</dbReference>
<feature type="compositionally biased region" description="Basic and acidic residues" evidence="2">
    <location>
        <begin position="341"/>
        <end position="374"/>
    </location>
</feature>
<organism evidence="4 6">
    <name type="scientific">Branchiostoma belcheri</name>
    <name type="common">Amphioxus</name>
    <dbReference type="NCBI Taxonomy" id="7741"/>
    <lineage>
        <taxon>Eukaryota</taxon>
        <taxon>Metazoa</taxon>
        <taxon>Chordata</taxon>
        <taxon>Cephalochordata</taxon>
        <taxon>Leptocardii</taxon>
        <taxon>Amphioxiformes</taxon>
        <taxon>Branchiostomatidae</taxon>
        <taxon>Branchiostoma</taxon>
    </lineage>
</organism>
<dbReference type="Pfam" id="PF02338">
    <property type="entry name" value="OTU"/>
    <property type="match status" value="1"/>
</dbReference>
<dbReference type="GO" id="GO:0016579">
    <property type="term" value="P:protein deubiquitination"/>
    <property type="evidence" value="ECO:0007669"/>
    <property type="project" value="TreeGrafter"/>
</dbReference>
<keyword evidence="1" id="KW-0645">Protease</keyword>
<dbReference type="InterPro" id="IPR050704">
    <property type="entry name" value="Peptidase_C85-like"/>
</dbReference>
<name>A0A6P4ZNA7_BRABE</name>
<feature type="compositionally biased region" description="Low complexity" evidence="2">
    <location>
        <begin position="36"/>
        <end position="48"/>
    </location>
</feature>
<dbReference type="GeneID" id="109478396"/>
<dbReference type="OrthoDB" id="6626362at2759"/>
<dbReference type="InterPro" id="IPR003323">
    <property type="entry name" value="OTU_dom"/>
</dbReference>
<dbReference type="PANTHER" id="PTHR12419">
    <property type="entry name" value="OTU DOMAIN CONTAINING PROTEIN"/>
    <property type="match status" value="1"/>
</dbReference>
<feature type="compositionally biased region" description="Acidic residues" evidence="2">
    <location>
        <begin position="58"/>
        <end position="67"/>
    </location>
</feature>
<keyword evidence="1" id="KW-0378">Hydrolase</keyword>
<feature type="compositionally biased region" description="Basic and acidic residues" evidence="2">
    <location>
        <begin position="308"/>
        <end position="329"/>
    </location>
</feature>
<reference evidence="5 6" key="1">
    <citation type="submission" date="2025-04" db="UniProtKB">
        <authorList>
            <consortium name="RefSeq"/>
        </authorList>
    </citation>
    <scope>IDENTIFICATION</scope>
    <source>
        <tissue evidence="5 6">Gonad</tissue>
    </source>
</reference>
<dbReference type="Gene3D" id="3.90.70.80">
    <property type="match status" value="1"/>
</dbReference>
<evidence type="ECO:0000313" key="6">
    <source>
        <dbReference type="RefSeq" id="XP_019635484.1"/>
    </source>
</evidence>
<dbReference type="InterPro" id="IPR038765">
    <property type="entry name" value="Papain-like_cys_pep_sf"/>
</dbReference>
<dbReference type="AlphaFoldDB" id="A0A6P4ZNA7"/>
<dbReference type="GO" id="GO:0004843">
    <property type="term" value="F:cysteine-type deubiquitinase activity"/>
    <property type="evidence" value="ECO:0007669"/>
    <property type="project" value="TreeGrafter"/>
</dbReference>
<sequence>MPRRKKKKLTERLSAWKEEQKTEKQPSQQDDKQAEVESVQEVESGVQEPAEMLMEAEVSGEEPVDDQDVQETGAWDSEGGFIFDPFTREDQSNVASMVNRYAQNENEIITVKEYHNMEQRNVPLKTPCSSGIVSIRGDGNCFYNAISYNICGTEEYHKVLRDHLIKFMSTLPENVYRSWFDGGLTMCQYLNRRDERGKRPGDLGAWASQVEIDAMALFLGVRIYLYTKYGKEWTWFKYPSNESIGDQIMLEPGNAIYLNHANQNHFEVVTKVWSCQETRSTTLCQEEESTEVSPVTSSKRKTTLNDNVEDRKKAKRERERKRYQEDEKYAQSQRDRKKTRYHTDEQFAQEKRDKTKERYHTDEEHAQEKRDKQRNGITLMKNMHRLKGIERRNDITLMKSMPKRSEIMKRKDIIQIQSREI</sequence>
<evidence type="ECO:0000259" key="3">
    <source>
        <dbReference type="PROSITE" id="PS50802"/>
    </source>
</evidence>
<dbReference type="CDD" id="cd22755">
    <property type="entry name" value="OTU_CeDUB-like"/>
    <property type="match status" value="1"/>
</dbReference>
<feature type="region of interest" description="Disordered" evidence="2">
    <location>
        <begin position="283"/>
        <end position="375"/>
    </location>
</feature>
<dbReference type="RefSeq" id="XP_019635484.1">
    <property type="nucleotide sequence ID" value="XM_019779925.1"/>
</dbReference>
<proteinExistence type="predicted"/>
<dbReference type="SUPFAM" id="SSF54001">
    <property type="entry name" value="Cysteine proteinases"/>
    <property type="match status" value="1"/>
</dbReference>
<feature type="compositionally biased region" description="Basic and acidic residues" evidence="2">
    <location>
        <begin position="10"/>
        <end position="35"/>
    </location>
</feature>
<protein>
    <submittedName>
        <fullName evidence="5 6">Uncharacterized protein LOC109478396 isoform X1</fullName>
    </submittedName>
</protein>
<dbReference type="RefSeq" id="XP_019635483.1">
    <property type="nucleotide sequence ID" value="XM_019779924.1"/>
</dbReference>
<evidence type="ECO:0000313" key="4">
    <source>
        <dbReference type="Proteomes" id="UP000515135"/>
    </source>
</evidence>
<keyword evidence="4" id="KW-1185">Reference proteome</keyword>
<feature type="region of interest" description="Disordered" evidence="2">
    <location>
        <begin position="1"/>
        <end position="67"/>
    </location>
</feature>